<reference evidence="4 5" key="1">
    <citation type="journal article" date="2016" name="Sci. Rep.">
        <title>Peltaster fructicola genome reveals evolution from an invasive phytopathogen to an ectophytic parasite.</title>
        <authorList>
            <person name="Xu C."/>
            <person name="Chen H."/>
            <person name="Gleason M.L."/>
            <person name="Xu J.R."/>
            <person name="Liu H."/>
            <person name="Zhang R."/>
            <person name="Sun G."/>
        </authorList>
    </citation>
    <scope>NUCLEOTIDE SEQUENCE [LARGE SCALE GENOMIC DNA]</scope>
    <source>
        <strain evidence="4 5">LNHT1506</strain>
    </source>
</reference>
<dbReference type="GO" id="GO:0000175">
    <property type="term" value="F:3'-5'-RNA exonuclease activity"/>
    <property type="evidence" value="ECO:0007669"/>
    <property type="project" value="TreeGrafter"/>
</dbReference>
<dbReference type="Gene3D" id="2.40.50.140">
    <property type="entry name" value="Nucleic acid-binding proteins"/>
    <property type="match status" value="1"/>
</dbReference>
<feature type="compositionally biased region" description="Polar residues" evidence="2">
    <location>
        <begin position="204"/>
        <end position="215"/>
    </location>
</feature>
<dbReference type="FunFam" id="2.40.50.690:FF:000001">
    <property type="entry name" value="Cell wall biogenesis protein"/>
    <property type="match status" value="1"/>
</dbReference>
<dbReference type="Pfam" id="PF17849">
    <property type="entry name" value="OB_Dis3"/>
    <property type="match status" value="1"/>
</dbReference>
<dbReference type="SUPFAM" id="SSF50249">
    <property type="entry name" value="Nucleic acid-binding proteins"/>
    <property type="match status" value="3"/>
</dbReference>
<dbReference type="InterPro" id="IPR041505">
    <property type="entry name" value="Dis3_CSD2"/>
</dbReference>
<dbReference type="PANTHER" id="PTHR23355:SF9">
    <property type="entry name" value="DIS3-LIKE EXONUCLEASE 2"/>
    <property type="match status" value="1"/>
</dbReference>
<dbReference type="InterPro" id="IPR041093">
    <property type="entry name" value="Dis3l2-like_C"/>
</dbReference>
<dbReference type="Pfam" id="PF17877">
    <property type="entry name" value="Dis3l2_C_term"/>
    <property type="match status" value="1"/>
</dbReference>
<dbReference type="InterPro" id="IPR050180">
    <property type="entry name" value="RNR_Ribonuclease"/>
</dbReference>
<dbReference type="FunFam" id="2.40.50.140:FF:000100">
    <property type="entry name" value="Cell wall biogenesis protein phosphatase"/>
    <property type="match status" value="1"/>
</dbReference>
<evidence type="ECO:0000256" key="1">
    <source>
        <dbReference type="ARBA" id="ARBA00005785"/>
    </source>
</evidence>
<feature type="region of interest" description="Disordered" evidence="2">
    <location>
        <begin position="513"/>
        <end position="570"/>
    </location>
</feature>
<dbReference type="FunFam" id="2.40.50.700:FF:000002">
    <property type="entry name" value="Cell wall biogenesis protein"/>
    <property type="match status" value="1"/>
</dbReference>
<protein>
    <recommendedName>
        <fullName evidence="3">RNB domain-containing protein</fullName>
    </recommendedName>
</protein>
<accession>A0A6H0Y3Y9</accession>
<feature type="domain" description="RNB" evidence="3">
    <location>
        <begin position="757"/>
        <end position="1093"/>
    </location>
</feature>
<dbReference type="GO" id="GO:0006402">
    <property type="term" value="P:mRNA catabolic process"/>
    <property type="evidence" value="ECO:0007669"/>
    <property type="project" value="TreeGrafter"/>
</dbReference>
<dbReference type="Pfam" id="PF00773">
    <property type="entry name" value="RNB"/>
    <property type="match status" value="1"/>
</dbReference>
<evidence type="ECO:0000259" key="3">
    <source>
        <dbReference type="SMART" id="SM00955"/>
    </source>
</evidence>
<keyword evidence="5" id="KW-1185">Reference proteome</keyword>
<evidence type="ECO:0000256" key="2">
    <source>
        <dbReference type="SAM" id="MobiDB-lite"/>
    </source>
</evidence>
<dbReference type="InterPro" id="IPR001900">
    <property type="entry name" value="RNase_II/R"/>
</dbReference>
<sequence length="1355" mass="148350">MDGQGNPVQSGPTGRRLHIAHRRSPSEMTPLMMEQLALAQQIEMLQQQQQQIAATHQQYVNMGMIPQQQQLPNQFQQLQGQMQGLNVSQQPPSFQFPQGQQHLGIPPSTSPAHRRNMSAMPNMGMGPPPAPSSGASGSAFGDFSYPGAQRGENSNPRGRGGGAAGSGHARRHSLALPEAKKAAELAEAKRKTSGFQFPIPGSGASPTPTASNRSVSPGGADLMSSVAGSTPISATSRSSLSSARGHGRSQSMAIGSGRGMGASTRGGPTGFQFPPPQAGSETGTSMNDLQRQGSQGHGRHQSRNFDSNWRQPQPPVIQEPQSQNMGNFAVNQQMGGSNFQPGHRPRGSMQAQSINSLAGFQYQPQPQLVQLPQGQVVLQQPTLFAGQQLNALQLAQIQAYQQAGIQPNLATITGSQHNAPSLPGMGQGGNQAQRKTLFTPYLPQATLPALLADGQLVAGTLRVNKKNRSDAYVTTTDLDADIFICGSKDRNRALEGDLVAVELLDVDEVWGQKREKEEKKKRKDVSDRNGSMTVVNDATTQPETSAQEGGIRRRGSLKQRPTQKKNDDVEVEGQSLLLMEEDEINDEQKPLYAGHIVAVVERVAGQMFSGTLGLLRPSSQATKEKQEAERAAREGSHRQPERQQERPKIVWFKPTDKRVPLIAIPTEQAPKDFVERHQDYANKIFVACIKRWPITSLHPFGTLVEQLGDAGDLKVETDALLRDNNFGPDEFTDAVLKNVGLEGWSVSNDSESALEGRRDFRQEQTFTIDPNGSKELDDAIHFKDLGDGEVEIGMHVADVAHFIKPNTLVDREAKKRGTGVYLMNRSVDMLPAKLSNDVCCLKPGEERYTISVVFRVNAATGRVLEDHTWIGKAVIQSSGKLSYDEVDAVIRGKASPGANLSKDRAEQILTLHSITQKFRQARFGGEEGSLTALRLFYQLDDENVPVEQNIFDSTPAHEMIEELSHKTNAFVAEIINAAMPDKALLRRQASPNSRRLALFAERMNNIGYDMDISTSAALQNSLFRIEDADIRKGMETLVIKSMQRARYFLPSKIPDNNLTHYALNMPLYTHFTNPSRRYADIIVHRQLEAVLAAAGGPVDYSEDVETLAKTAETCNTKKDSAFAAQEQSIHIESCRLMNRKSIQQGGDLITIGIVVCVYESAFDVLIPEYGFEKRVHCDQLPLKKAEFNKDTRLLELFWEKGVPSSAFVPEDERPKAGSGPRGMAQASHGAGRAHHSYESDRRTMNTGTIDSNDVDALFDDDDDDGASDATGHAGVALNGDRPTQGSSASNNVNNNSPEAKLNNKDKYLSMFTLREERGEFIQDVREMTRVPILLKTDLGKSPPCLTIRSLNPYAL</sequence>
<dbReference type="InterPro" id="IPR012340">
    <property type="entry name" value="NA-bd_OB-fold"/>
</dbReference>
<proteinExistence type="inferred from homology"/>
<feature type="compositionally biased region" description="Polar residues" evidence="2">
    <location>
        <begin position="280"/>
        <end position="289"/>
    </location>
</feature>
<feature type="region of interest" description="Disordered" evidence="2">
    <location>
        <begin position="96"/>
        <end position="349"/>
    </location>
</feature>
<dbReference type="Gene3D" id="2.40.50.690">
    <property type="match status" value="1"/>
</dbReference>
<feature type="compositionally biased region" description="Acidic residues" evidence="2">
    <location>
        <begin position="1252"/>
        <end position="1266"/>
    </location>
</feature>
<feature type="region of interest" description="Disordered" evidence="2">
    <location>
        <begin position="615"/>
        <end position="647"/>
    </location>
</feature>
<dbReference type="PANTHER" id="PTHR23355">
    <property type="entry name" value="RIBONUCLEASE"/>
    <property type="match status" value="1"/>
</dbReference>
<organism evidence="4 5">
    <name type="scientific">Peltaster fructicola</name>
    <dbReference type="NCBI Taxonomy" id="286661"/>
    <lineage>
        <taxon>Eukaryota</taxon>
        <taxon>Fungi</taxon>
        <taxon>Dikarya</taxon>
        <taxon>Ascomycota</taxon>
        <taxon>Pezizomycotina</taxon>
        <taxon>Dothideomycetes</taxon>
        <taxon>Dothideomycetes incertae sedis</taxon>
        <taxon>Peltaster</taxon>
    </lineage>
</organism>
<dbReference type="GO" id="GO:0003723">
    <property type="term" value="F:RNA binding"/>
    <property type="evidence" value="ECO:0007669"/>
    <property type="project" value="InterPro"/>
</dbReference>
<feature type="region of interest" description="Disordered" evidence="2">
    <location>
        <begin position="1206"/>
        <end position="1301"/>
    </location>
</feature>
<feature type="compositionally biased region" description="Low complexity" evidence="2">
    <location>
        <begin position="1286"/>
        <end position="1296"/>
    </location>
</feature>
<dbReference type="Proteomes" id="UP000503462">
    <property type="component" value="Chromosome 5"/>
</dbReference>
<dbReference type="SMART" id="SM00955">
    <property type="entry name" value="RNB"/>
    <property type="match status" value="1"/>
</dbReference>
<feature type="compositionally biased region" description="Basic and acidic residues" evidence="2">
    <location>
        <begin position="622"/>
        <end position="647"/>
    </location>
</feature>
<dbReference type="GO" id="GO:0000932">
    <property type="term" value="C:P-body"/>
    <property type="evidence" value="ECO:0007669"/>
    <property type="project" value="TreeGrafter"/>
</dbReference>
<feature type="compositionally biased region" description="Basic and acidic residues" evidence="2">
    <location>
        <begin position="178"/>
        <end position="190"/>
    </location>
</feature>
<name>A0A6H0Y3Y9_9PEZI</name>
<feature type="compositionally biased region" description="Basic residues" evidence="2">
    <location>
        <begin position="552"/>
        <end position="563"/>
    </location>
</feature>
<feature type="compositionally biased region" description="Polar residues" evidence="2">
    <location>
        <begin position="528"/>
        <end position="547"/>
    </location>
</feature>
<comment type="similarity">
    <text evidence="1">Belongs to the RNR ribonuclease family.</text>
</comment>
<feature type="compositionally biased region" description="Low complexity" evidence="2">
    <location>
        <begin position="228"/>
        <end position="244"/>
    </location>
</feature>
<feature type="compositionally biased region" description="Polar residues" evidence="2">
    <location>
        <begin position="319"/>
        <end position="340"/>
    </location>
</feature>
<dbReference type="Gene3D" id="2.40.50.700">
    <property type="match status" value="1"/>
</dbReference>
<evidence type="ECO:0000313" key="4">
    <source>
        <dbReference type="EMBL" id="QIX01737.1"/>
    </source>
</evidence>
<evidence type="ECO:0000313" key="5">
    <source>
        <dbReference type="Proteomes" id="UP000503462"/>
    </source>
</evidence>
<dbReference type="OrthoDB" id="372421at2759"/>
<dbReference type="EMBL" id="CP051143">
    <property type="protein sequence ID" value="QIX01737.1"/>
    <property type="molecule type" value="Genomic_DNA"/>
</dbReference>
<gene>
    <name evidence="4" type="ORF">AMS68_007254</name>
</gene>